<gene>
    <name evidence="2" type="ORF">BpHYR1_049606</name>
</gene>
<evidence type="ECO:0000256" key="1">
    <source>
        <dbReference type="SAM" id="Phobius"/>
    </source>
</evidence>
<dbReference type="EMBL" id="REGN01014209">
    <property type="protein sequence ID" value="RMZ92901.1"/>
    <property type="molecule type" value="Genomic_DNA"/>
</dbReference>
<keyword evidence="1" id="KW-0812">Transmembrane</keyword>
<dbReference type="Proteomes" id="UP000276133">
    <property type="component" value="Unassembled WGS sequence"/>
</dbReference>
<evidence type="ECO:0000313" key="2">
    <source>
        <dbReference type="EMBL" id="RMZ92901.1"/>
    </source>
</evidence>
<keyword evidence="3" id="KW-1185">Reference proteome</keyword>
<evidence type="ECO:0000313" key="3">
    <source>
        <dbReference type="Proteomes" id="UP000276133"/>
    </source>
</evidence>
<comment type="caution">
    <text evidence="2">The sequence shown here is derived from an EMBL/GenBank/DDBJ whole genome shotgun (WGS) entry which is preliminary data.</text>
</comment>
<name>A0A3M7P183_BRAPC</name>
<keyword evidence="1" id="KW-0472">Membrane</keyword>
<protein>
    <submittedName>
        <fullName evidence="2">Uncharacterized protein</fullName>
    </submittedName>
</protein>
<accession>A0A3M7P183</accession>
<keyword evidence="1" id="KW-1133">Transmembrane helix</keyword>
<proteinExistence type="predicted"/>
<dbReference type="AlphaFoldDB" id="A0A3M7P183"/>
<reference evidence="2 3" key="1">
    <citation type="journal article" date="2018" name="Sci. Rep.">
        <title>Genomic signatures of local adaptation to the degree of environmental predictability in rotifers.</title>
        <authorList>
            <person name="Franch-Gras L."/>
            <person name="Hahn C."/>
            <person name="Garcia-Roger E.M."/>
            <person name="Carmona M.J."/>
            <person name="Serra M."/>
            <person name="Gomez A."/>
        </authorList>
    </citation>
    <scope>NUCLEOTIDE SEQUENCE [LARGE SCALE GENOMIC DNA]</scope>
    <source>
        <strain evidence="2">HYR1</strain>
    </source>
</reference>
<organism evidence="2 3">
    <name type="scientific">Brachionus plicatilis</name>
    <name type="common">Marine rotifer</name>
    <name type="synonym">Brachionus muelleri</name>
    <dbReference type="NCBI Taxonomy" id="10195"/>
    <lineage>
        <taxon>Eukaryota</taxon>
        <taxon>Metazoa</taxon>
        <taxon>Spiralia</taxon>
        <taxon>Gnathifera</taxon>
        <taxon>Rotifera</taxon>
        <taxon>Eurotatoria</taxon>
        <taxon>Monogononta</taxon>
        <taxon>Pseudotrocha</taxon>
        <taxon>Ploima</taxon>
        <taxon>Brachionidae</taxon>
        <taxon>Brachionus</taxon>
    </lineage>
</organism>
<feature type="transmembrane region" description="Helical" evidence="1">
    <location>
        <begin position="12"/>
        <end position="30"/>
    </location>
</feature>
<sequence length="175" mass="20583">MVEYKMPRLTSIFTLIFAKFRAFFLGYWLISFVNSGRLCFTCGQIAQILNLVLQLSLEEANNRPINIQDSLILIIIDSEMKIKEQVEFLVINTMITLIFSEFDAPLNIKIQIKIKSMVTYTWTKILYKLLVNKTLRKGLRRKIEHERLAERRVVPILHSLRNMNSQNCPEQQTLF</sequence>